<sequence>MLSFFYFVTEWMDQWDYRNWMSAQNPKEICKELIDRIFICVKFYEKS</sequence>
<name>R9A8G3_9LEPT</name>
<dbReference type="STRING" id="1218599.LEP1GSC195_0631"/>
<comment type="caution">
    <text evidence="1">The sequence shown here is derived from an EMBL/GenBank/DDBJ whole genome shotgun (WGS) entry which is preliminary data.</text>
</comment>
<dbReference type="EMBL" id="AOGZ02000001">
    <property type="protein sequence ID" value="EOQ98528.1"/>
    <property type="molecule type" value="Genomic_DNA"/>
</dbReference>
<dbReference type="Proteomes" id="UP000013984">
    <property type="component" value="Unassembled WGS sequence"/>
</dbReference>
<accession>R9A8G3</accession>
<proteinExistence type="predicted"/>
<evidence type="ECO:0000313" key="1">
    <source>
        <dbReference type="EMBL" id="EOQ98528.1"/>
    </source>
</evidence>
<organism evidence="1 2">
    <name type="scientific">Leptospira wolbachii serovar Codice str. CDC</name>
    <dbReference type="NCBI Taxonomy" id="1218599"/>
    <lineage>
        <taxon>Bacteria</taxon>
        <taxon>Pseudomonadati</taxon>
        <taxon>Spirochaetota</taxon>
        <taxon>Spirochaetia</taxon>
        <taxon>Leptospirales</taxon>
        <taxon>Leptospiraceae</taxon>
        <taxon>Leptospira</taxon>
    </lineage>
</organism>
<evidence type="ECO:0000313" key="2">
    <source>
        <dbReference type="Proteomes" id="UP000013984"/>
    </source>
</evidence>
<reference evidence="1" key="1">
    <citation type="submission" date="2013-04" db="EMBL/GenBank/DDBJ databases">
        <authorList>
            <person name="Harkins D.M."/>
            <person name="Durkin A.S."/>
            <person name="Brinkac L.M."/>
            <person name="Haft D.H."/>
            <person name="Selengut J.D."/>
            <person name="Sanka R."/>
            <person name="DePew J."/>
            <person name="Purushe J."/>
            <person name="Galloway R.L."/>
            <person name="Vinetz J.M."/>
            <person name="Sutton G.G."/>
            <person name="Nierman W.C."/>
            <person name="Fouts D.E."/>
        </authorList>
    </citation>
    <scope>NUCLEOTIDE SEQUENCE [LARGE SCALE GENOMIC DNA]</scope>
    <source>
        <strain evidence="1">CDC</strain>
    </source>
</reference>
<protein>
    <submittedName>
        <fullName evidence="1">Uncharacterized protein</fullName>
    </submittedName>
</protein>
<keyword evidence="2" id="KW-1185">Reference proteome</keyword>
<dbReference type="AlphaFoldDB" id="R9A8G3"/>
<gene>
    <name evidence="1" type="ORF">LEP1GSC195_0631</name>
</gene>